<dbReference type="Pfam" id="PF15902">
    <property type="entry name" value="Sortilin-Vps10"/>
    <property type="match status" value="1"/>
</dbReference>
<dbReference type="PANTHER" id="PTHR12106:SF27">
    <property type="entry name" value="SORTILIN-RELATED RECEPTOR"/>
    <property type="match status" value="1"/>
</dbReference>
<feature type="compositionally biased region" description="Polar residues" evidence="2">
    <location>
        <begin position="1"/>
        <end position="18"/>
    </location>
</feature>
<dbReference type="EMBL" id="UINC01013897">
    <property type="protein sequence ID" value="SVA59694.1"/>
    <property type="molecule type" value="Genomic_DNA"/>
</dbReference>
<evidence type="ECO:0000313" key="4">
    <source>
        <dbReference type="EMBL" id="SVA59694.1"/>
    </source>
</evidence>
<dbReference type="CDD" id="cd15482">
    <property type="entry name" value="Sialidase_non-viral"/>
    <property type="match status" value="1"/>
</dbReference>
<feature type="non-terminal residue" evidence="4">
    <location>
        <position position="1"/>
    </location>
</feature>
<feature type="domain" description="Sortilin N-terminal" evidence="3">
    <location>
        <begin position="359"/>
        <end position="478"/>
    </location>
</feature>
<name>A0A381X4M1_9ZZZZ</name>
<dbReference type="Gene3D" id="2.130.10.10">
    <property type="entry name" value="YVTN repeat-like/Quinoprotein amine dehydrogenase"/>
    <property type="match status" value="6"/>
</dbReference>
<dbReference type="AlphaFoldDB" id="A0A381X4M1"/>
<accession>A0A381X4M1</accession>
<protein>
    <recommendedName>
        <fullName evidence="3">Sortilin N-terminal domain-containing protein</fullName>
    </recommendedName>
</protein>
<dbReference type="InterPro" id="IPR050310">
    <property type="entry name" value="VPS10-sortilin"/>
</dbReference>
<reference evidence="4" key="1">
    <citation type="submission" date="2018-05" db="EMBL/GenBank/DDBJ databases">
        <authorList>
            <person name="Lanie J.A."/>
            <person name="Ng W.-L."/>
            <person name="Kazmierczak K.M."/>
            <person name="Andrzejewski T.M."/>
            <person name="Davidsen T.M."/>
            <person name="Wayne K.J."/>
            <person name="Tettelin H."/>
            <person name="Glass J.I."/>
            <person name="Rusch D."/>
            <person name="Podicherti R."/>
            <person name="Tsui H.-C.T."/>
            <person name="Winkler M.E."/>
        </authorList>
    </citation>
    <scope>NUCLEOTIDE SEQUENCE</scope>
</reference>
<organism evidence="4">
    <name type="scientific">marine metagenome</name>
    <dbReference type="NCBI Taxonomy" id="408172"/>
    <lineage>
        <taxon>unclassified sequences</taxon>
        <taxon>metagenomes</taxon>
        <taxon>ecological metagenomes</taxon>
    </lineage>
</organism>
<gene>
    <name evidence="4" type="ORF">METZ01_LOCUS112548</name>
</gene>
<dbReference type="SUPFAM" id="SSF110296">
    <property type="entry name" value="Oligoxyloglucan reducing end-specific cellobiohydrolase"/>
    <property type="match status" value="3"/>
</dbReference>
<evidence type="ECO:0000256" key="1">
    <source>
        <dbReference type="ARBA" id="ARBA00022737"/>
    </source>
</evidence>
<dbReference type="InterPro" id="IPR015943">
    <property type="entry name" value="WD40/YVTN_repeat-like_dom_sf"/>
</dbReference>
<dbReference type="PANTHER" id="PTHR12106">
    <property type="entry name" value="SORTILIN RELATED"/>
    <property type="match status" value="1"/>
</dbReference>
<feature type="region of interest" description="Disordered" evidence="2">
    <location>
        <begin position="1"/>
        <end position="67"/>
    </location>
</feature>
<sequence length="971" mass="103958">SVGDKGSQNGQGPSVDQGSGNGQGALVAQGSGNGRGDDSDSYDSSGYTFTCSGHDKDESGMPTGPQCNLIPPPLPAGVTRGTLLSVSLPNASYQAPVENCQEFDQDQCAELRWAPVSDLQAGEFTAIEISRTDPNVMYAAVDSNDMSMYRSLDAGASWELVHVAGHAQGLAISPVNSSNAIYTNLETAVYQTLDEGNTWGPVLGGVAGQLDAKSRAGGGKVQPWTAVAFSNDNPKIVYSAKVRGDSRGGIWPAEPADVFRSTDEGKTWEQVGTCELCSSVQTIVVKEGDPNSVWVAADGGLLYSKDGGRTWSSNVISYLDEIAREPKNLREKLPPKVVGLGAQPGNPGTMLAASSESGMFRSTDGGASWVRSNEGLTSSKLHRVQFSISNPNVAYVATHDGVFRSDDAGKSWTERNQGLLDKHVNPIAIHPTNEDIVFVGTSNELYTIHPEHQRRGLIEHGGIYKTVDGGKNWVRSDTGIIEAKAAQIGTHPLFPFNLWVGGESGRGNLYSPDGGTSWLFSGSMTAHYPMVYAFSYDIPTVMWATGWQVTGELAGSTNGGANWFTRTEKLNEGLSSETKALGLRLEGANDFHIHGVAVAPSDSNVVYVGSVHDSVYPDLQFNLSGAHIFKSSDGGLTFPEMSNGFPIETETSINSIVVHPRDPDTAYVMTSLHESTTAIGIYKTTNGAQSWVAVNEGLDPHTNDLQMDPINPEVLYAASESGVYKTTNGALTWKKASNGIPKGAVIDMAMDPLNPLVLYAITPEDIYRTQDGADNWYSANLGIPLLADTSKTLSAQERLLAQLLLDPTKTGHSMYGGTFAQDRTLEIDATGRVIVVAVKTNRSDKDKRNERILYRAVLTPLVRMGYEFSVSDPQRNVSRAKVKVTSQSNIYDMFFDSNQQELQFVAAGPPDTTSKTTVVIPGSLLSGGDHALACCIKVFIDGKQVSSSSTSDGITFEHVHVGRSEVVIKTI</sequence>
<dbReference type="InterPro" id="IPR031778">
    <property type="entry name" value="Sortilin_N"/>
</dbReference>
<keyword evidence="1" id="KW-0677">Repeat</keyword>
<proteinExistence type="predicted"/>
<evidence type="ECO:0000256" key="2">
    <source>
        <dbReference type="SAM" id="MobiDB-lite"/>
    </source>
</evidence>
<evidence type="ECO:0000259" key="3">
    <source>
        <dbReference type="Pfam" id="PF15902"/>
    </source>
</evidence>